<name>A0ABR3G0G8_9AGAR</name>
<dbReference type="SUPFAM" id="SSF52047">
    <property type="entry name" value="RNI-like"/>
    <property type="match status" value="1"/>
</dbReference>
<dbReference type="InterPro" id="IPR032675">
    <property type="entry name" value="LRR_dom_sf"/>
</dbReference>
<dbReference type="EMBL" id="JBAHYK010000012">
    <property type="protein sequence ID" value="KAL0581331.1"/>
    <property type="molecule type" value="Genomic_DNA"/>
</dbReference>
<sequence>MSLPHDVWVQIASYISASQLEDLYSLNHALFDIAMNHRYQQISFSYLTRKMIRTLERIRDPYVARRVRILYLHPHFVKDVMNKDQSPILPSNSTLLSRLGDFACHLRDQKLFGKQRSRSPLSRFKSYDEFQQVMVDVLSSLPNLTDVHLAWSGLPAVSDSPVPIICAAFVPKVRRLWLEVSLEKLGFMLPHFSSLSDVEELDLFIRIDHELDPKRYDSILIQFAQTVNNLHRTLRKFAIQLWEPLDLSSFFSSLHRLPFLEHISLSIPLGRPHLGDTDAIADFFNLHSTSLRSLTIRATELGEWARASDDSHLCDWIETTFASVRLLRLTSLEISLGLIPVESAMVCIRKFAGTLKHLVLTGRHLYFHDIEAITSAFPHCVRPSKGFYGLESVRLGSVILNPQLMDMLAERLPYVRKLDLLVRDVVPCEGHYPLYYKNSPDPDQDESQLVLRGDGAEVLPGLEGSPSHIIVYFSALQIAARTAI</sequence>
<comment type="caution">
    <text evidence="1">The sequence shown here is derived from an EMBL/GenBank/DDBJ whole genome shotgun (WGS) entry which is preliminary data.</text>
</comment>
<evidence type="ECO:0008006" key="3">
    <source>
        <dbReference type="Google" id="ProtNLM"/>
    </source>
</evidence>
<gene>
    <name evidence="1" type="ORF">V5O48_000707</name>
</gene>
<protein>
    <recommendedName>
        <fullName evidence="3">F-box domain-containing protein</fullName>
    </recommendedName>
</protein>
<accession>A0ABR3G0G8</accession>
<evidence type="ECO:0000313" key="2">
    <source>
        <dbReference type="Proteomes" id="UP001465976"/>
    </source>
</evidence>
<evidence type="ECO:0000313" key="1">
    <source>
        <dbReference type="EMBL" id="KAL0581331.1"/>
    </source>
</evidence>
<dbReference type="Gene3D" id="3.80.10.10">
    <property type="entry name" value="Ribonuclease Inhibitor"/>
    <property type="match status" value="1"/>
</dbReference>
<reference evidence="1 2" key="1">
    <citation type="submission" date="2024-02" db="EMBL/GenBank/DDBJ databases">
        <title>A draft genome for the cacao thread blight pathogen Marasmius crinis-equi.</title>
        <authorList>
            <person name="Cohen S.P."/>
            <person name="Baruah I.K."/>
            <person name="Amoako-Attah I."/>
            <person name="Bukari Y."/>
            <person name="Meinhardt L.W."/>
            <person name="Bailey B.A."/>
        </authorList>
    </citation>
    <scope>NUCLEOTIDE SEQUENCE [LARGE SCALE GENOMIC DNA]</scope>
    <source>
        <strain evidence="1 2">GH-76</strain>
    </source>
</reference>
<proteinExistence type="predicted"/>
<keyword evidence="2" id="KW-1185">Reference proteome</keyword>
<dbReference type="Proteomes" id="UP001465976">
    <property type="component" value="Unassembled WGS sequence"/>
</dbReference>
<organism evidence="1 2">
    <name type="scientific">Marasmius crinis-equi</name>
    <dbReference type="NCBI Taxonomy" id="585013"/>
    <lineage>
        <taxon>Eukaryota</taxon>
        <taxon>Fungi</taxon>
        <taxon>Dikarya</taxon>
        <taxon>Basidiomycota</taxon>
        <taxon>Agaricomycotina</taxon>
        <taxon>Agaricomycetes</taxon>
        <taxon>Agaricomycetidae</taxon>
        <taxon>Agaricales</taxon>
        <taxon>Marasmiineae</taxon>
        <taxon>Marasmiaceae</taxon>
        <taxon>Marasmius</taxon>
    </lineage>
</organism>